<dbReference type="GO" id="GO:0005886">
    <property type="term" value="C:plasma membrane"/>
    <property type="evidence" value="ECO:0007669"/>
    <property type="project" value="UniProtKB-SubCell"/>
</dbReference>
<accession>A0A5A9X7P2</accession>
<sequence>MNVANCLKAALVLIIGGCASLPHNTPNTSPRSHMLDPNQLNAGSTLKSAAKQPTPWPSQQWWKAYADPQLDRLVEEATSGNPSIRMAQARVAKAQALSGIAGSAQFPSLQADAAFTREQFTEHQFIPAPYAGNWSWNNRATLDLFYELDLWGKNRKALAASLDYVQVATAEAQEIRLALQTTVVRVYVQLSLQHVLLDIARSTLHQRQNIFDITRKRLTAGLATELDLRQTETPLPAARAEIERISESIELLRNQLSALTGKGPGDGESIHRPSLSLNVPVGLPAALPADLLGRRPDVVAQCWMVEAAGNGIDVAKAAFYPNINLTAFAGWQSLSFAQFLSPGSLIAGFGPAISLPIFEGGRLRSQLAVSTADYDIAVESYNSTLIRALENVANQIVTLRSLETQRMESNNAHDLANRTYDIALKAFRSGMTDYFNVLNAQNQTLIEAQRKAQVEARFLDAYAALMQAIGGGIPVTPPPAKRMQQ</sequence>
<dbReference type="NCBIfam" id="TIGR01845">
    <property type="entry name" value="outer_NodT"/>
    <property type="match status" value="1"/>
</dbReference>
<dbReference type="Pfam" id="PF02321">
    <property type="entry name" value="OEP"/>
    <property type="match status" value="2"/>
</dbReference>
<keyword evidence="12" id="KW-1185">Reference proteome</keyword>
<keyword evidence="6 9" id="KW-0472">Membrane</keyword>
<keyword evidence="5" id="KW-0732">Signal</keyword>
<reference evidence="11 12" key="1">
    <citation type="submission" date="2019-04" db="EMBL/GenBank/DDBJ databases">
        <title>Geobacter ruber sp. nov., ferric-reducing bacteria isolated from paddy soil.</title>
        <authorList>
            <person name="Xu Z."/>
            <person name="Masuda Y."/>
            <person name="Itoh H."/>
            <person name="Senoo K."/>
        </authorList>
    </citation>
    <scope>NUCLEOTIDE SEQUENCE [LARGE SCALE GENOMIC DNA]</scope>
    <source>
        <strain evidence="11 12">Red88</strain>
    </source>
</reference>
<evidence type="ECO:0000256" key="10">
    <source>
        <dbReference type="SAM" id="Coils"/>
    </source>
</evidence>
<evidence type="ECO:0000256" key="2">
    <source>
        <dbReference type="ARBA" id="ARBA00007613"/>
    </source>
</evidence>
<name>A0A5A9X7P2_9BACT</name>
<dbReference type="PANTHER" id="PTHR30203">
    <property type="entry name" value="OUTER MEMBRANE CATION EFFLUX PROTEIN"/>
    <property type="match status" value="1"/>
</dbReference>
<dbReference type="OrthoDB" id="9783163at2"/>
<keyword evidence="3 9" id="KW-1134">Transmembrane beta strand</keyword>
<dbReference type="Proteomes" id="UP000324298">
    <property type="component" value="Unassembled WGS sequence"/>
</dbReference>
<evidence type="ECO:0000256" key="6">
    <source>
        <dbReference type="ARBA" id="ARBA00023136"/>
    </source>
</evidence>
<organism evidence="11 12">
    <name type="scientific">Oryzomonas rubra</name>
    <dbReference type="NCBI Taxonomy" id="2509454"/>
    <lineage>
        <taxon>Bacteria</taxon>
        <taxon>Pseudomonadati</taxon>
        <taxon>Thermodesulfobacteriota</taxon>
        <taxon>Desulfuromonadia</taxon>
        <taxon>Geobacterales</taxon>
        <taxon>Geobacteraceae</taxon>
        <taxon>Oryzomonas</taxon>
    </lineage>
</organism>
<comment type="similarity">
    <text evidence="2 9">Belongs to the outer membrane factor (OMF) (TC 1.B.17) family.</text>
</comment>
<evidence type="ECO:0000256" key="8">
    <source>
        <dbReference type="ARBA" id="ARBA00023288"/>
    </source>
</evidence>
<proteinExistence type="inferred from homology"/>
<evidence type="ECO:0000313" key="11">
    <source>
        <dbReference type="EMBL" id="KAA0889097.1"/>
    </source>
</evidence>
<feature type="coiled-coil region" evidence="10">
    <location>
        <begin position="235"/>
        <end position="262"/>
    </location>
</feature>
<dbReference type="SUPFAM" id="SSF56954">
    <property type="entry name" value="Outer membrane efflux proteins (OEP)"/>
    <property type="match status" value="1"/>
</dbReference>
<evidence type="ECO:0000256" key="1">
    <source>
        <dbReference type="ARBA" id="ARBA00004370"/>
    </source>
</evidence>
<comment type="subcellular location">
    <subcellularLocation>
        <location evidence="9">Cell membrane</location>
        <topology evidence="9">Lipid-anchor</topology>
    </subcellularLocation>
    <subcellularLocation>
        <location evidence="1">Membrane</location>
    </subcellularLocation>
</comment>
<keyword evidence="8 9" id="KW-0449">Lipoprotein</keyword>
<evidence type="ECO:0000256" key="5">
    <source>
        <dbReference type="ARBA" id="ARBA00022729"/>
    </source>
</evidence>
<dbReference type="EMBL" id="SRSD01000009">
    <property type="protein sequence ID" value="KAA0889097.1"/>
    <property type="molecule type" value="Genomic_DNA"/>
</dbReference>
<keyword evidence="4 9" id="KW-0812">Transmembrane</keyword>
<evidence type="ECO:0000256" key="7">
    <source>
        <dbReference type="ARBA" id="ARBA00023139"/>
    </source>
</evidence>
<evidence type="ECO:0000256" key="4">
    <source>
        <dbReference type="ARBA" id="ARBA00022692"/>
    </source>
</evidence>
<evidence type="ECO:0000256" key="9">
    <source>
        <dbReference type="RuleBase" id="RU362097"/>
    </source>
</evidence>
<evidence type="ECO:0000313" key="12">
    <source>
        <dbReference type="Proteomes" id="UP000324298"/>
    </source>
</evidence>
<keyword evidence="7 9" id="KW-0564">Palmitate</keyword>
<dbReference type="InterPro" id="IPR003423">
    <property type="entry name" value="OMP_efflux"/>
</dbReference>
<dbReference type="InterPro" id="IPR010131">
    <property type="entry name" value="MdtP/NodT-like"/>
</dbReference>
<keyword evidence="10" id="KW-0175">Coiled coil</keyword>
<gene>
    <name evidence="11" type="ORF">ET418_14720</name>
</gene>
<dbReference type="PANTHER" id="PTHR30203:SF20">
    <property type="entry name" value="MULTIDRUG RESISTANCE OUTER MEMBRANE PROTEIN MDTP-RELATED"/>
    <property type="match status" value="1"/>
</dbReference>
<dbReference type="AlphaFoldDB" id="A0A5A9X7P2"/>
<comment type="caution">
    <text evidence="11">The sequence shown here is derived from an EMBL/GenBank/DDBJ whole genome shotgun (WGS) entry which is preliminary data.</text>
</comment>
<dbReference type="GO" id="GO:0015562">
    <property type="term" value="F:efflux transmembrane transporter activity"/>
    <property type="evidence" value="ECO:0007669"/>
    <property type="project" value="InterPro"/>
</dbReference>
<dbReference type="Gene3D" id="2.20.200.10">
    <property type="entry name" value="Outer membrane efflux proteins (OEP)"/>
    <property type="match status" value="1"/>
</dbReference>
<protein>
    <submittedName>
        <fullName evidence="11">Efflux transporter outer membrane subunit</fullName>
    </submittedName>
</protein>
<dbReference type="Gene3D" id="1.20.1600.10">
    <property type="entry name" value="Outer membrane efflux proteins (OEP)"/>
    <property type="match status" value="1"/>
</dbReference>
<evidence type="ECO:0000256" key="3">
    <source>
        <dbReference type="ARBA" id="ARBA00022452"/>
    </source>
</evidence>